<dbReference type="Pfam" id="PF13456">
    <property type="entry name" value="RVT_3"/>
    <property type="match status" value="1"/>
</dbReference>
<dbReference type="Pfam" id="PF13966">
    <property type="entry name" value="zf-RVT"/>
    <property type="match status" value="1"/>
</dbReference>
<dbReference type="CDD" id="cd06222">
    <property type="entry name" value="RNase_H_like"/>
    <property type="match status" value="1"/>
</dbReference>
<accession>A0AAV3QC34</accession>
<evidence type="ECO:0000259" key="1">
    <source>
        <dbReference type="Pfam" id="PF13456"/>
    </source>
</evidence>
<dbReference type="Gene3D" id="3.30.420.10">
    <property type="entry name" value="Ribonuclease H-like superfamily/Ribonuclease H"/>
    <property type="match status" value="1"/>
</dbReference>
<dbReference type="GO" id="GO:0003676">
    <property type="term" value="F:nucleic acid binding"/>
    <property type="evidence" value="ECO:0007669"/>
    <property type="project" value="InterPro"/>
</dbReference>
<keyword evidence="4" id="KW-1185">Reference proteome</keyword>
<dbReference type="InterPro" id="IPR002156">
    <property type="entry name" value="RNaseH_domain"/>
</dbReference>
<dbReference type="SUPFAM" id="SSF53098">
    <property type="entry name" value="Ribonuclease H-like"/>
    <property type="match status" value="1"/>
</dbReference>
<sequence length="323" mass="36536">MLHSWLPVDEMMIKKGISMASKCICCCQTETLEHVFFSNPIAEQLWDYYAGLVGIKHTKFTNIRQVLRVWSLSIKNKGHIRQLIPVVLLWVLWEARNKAKQAAEPYCYHRICNRVTTLLIAISKASMNKAEYWTGESFLASQLGISVLVPRAKQMRLLSWVKPQVDQLKLNIDASYKQGRAGYGGIIRNSQGELVFAFGFQGCSASALQAEVDALLGCLRRCVSEGYGKLHIEVDSLQLVNMIQQKSANWTMQSKITQISTLIQASGSTLKHIFRERNMAADWIAKQVWKTKQEKVWLQGTSDGAMQRLMQLESSGLPQLRLG</sequence>
<evidence type="ECO:0000259" key="2">
    <source>
        <dbReference type="Pfam" id="PF13966"/>
    </source>
</evidence>
<dbReference type="InterPro" id="IPR026960">
    <property type="entry name" value="RVT-Znf"/>
</dbReference>
<dbReference type="PANTHER" id="PTHR47723:SF19">
    <property type="entry name" value="POLYNUCLEOTIDYL TRANSFERASE, RIBONUCLEASE H-LIKE SUPERFAMILY PROTEIN"/>
    <property type="match status" value="1"/>
</dbReference>
<dbReference type="InterPro" id="IPR012337">
    <property type="entry name" value="RNaseH-like_sf"/>
</dbReference>
<proteinExistence type="predicted"/>
<dbReference type="AlphaFoldDB" id="A0AAV3QC34"/>
<name>A0AAV3QC34_LITER</name>
<evidence type="ECO:0000313" key="4">
    <source>
        <dbReference type="Proteomes" id="UP001454036"/>
    </source>
</evidence>
<dbReference type="InterPro" id="IPR036397">
    <property type="entry name" value="RNaseH_sf"/>
</dbReference>
<dbReference type="GO" id="GO:0004523">
    <property type="term" value="F:RNA-DNA hybrid ribonuclease activity"/>
    <property type="evidence" value="ECO:0007669"/>
    <property type="project" value="InterPro"/>
</dbReference>
<feature type="domain" description="RNase H type-1" evidence="1">
    <location>
        <begin position="171"/>
        <end position="287"/>
    </location>
</feature>
<reference evidence="3 4" key="1">
    <citation type="submission" date="2024-01" db="EMBL/GenBank/DDBJ databases">
        <title>The complete chloroplast genome sequence of Lithospermum erythrorhizon: insights into the phylogenetic relationship among Boraginaceae species and the maternal lineages of purple gromwells.</title>
        <authorList>
            <person name="Okada T."/>
            <person name="Watanabe K."/>
        </authorList>
    </citation>
    <scope>NUCLEOTIDE SEQUENCE [LARGE SCALE GENOMIC DNA]</scope>
</reference>
<organism evidence="3 4">
    <name type="scientific">Lithospermum erythrorhizon</name>
    <name type="common">Purple gromwell</name>
    <name type="synonym">Lithospermum officinale var. erythrorhizon</name>
    <dbReference type="NCBI Taxonomy" id="34254"/>
    <lineage>
        <taxon>Eukaryota</taxon>
        <taxon>Viridiplantae</taxon>
        <taxon>Streptophyta</taxon>
        <taxon>Embryophyta</taxon>
        <taxon>Tracheophyta</taxon>
        <taxon>Spermatophyta</taxon>
        <taxon>Magnoliopsida</taxon>
        <taxon>eudicotyledons</taxon>
        <taxon>Gunneridae</taxon>
        <taxon>Pentapetalae</taxon>
        <taxon>asterids</taxon>
        <taxon>lamiids</taxon>
        <taxon>Boraginales</taxon>
        <taxon>Boraginaceae</taxon>
        <taxon>Boraginoideae</taxon>
        <taxon>Lithospermeae</taxon>
        <taxon>Lithospermum</taxon>
    </lineage>
</organism>
<protein>
    <recommendedName>
        <fullName evidence="5">RNase H type-1 domain-containing protein</fullName>
    </recommendedName>
</protein>
<comment type="caution">
    <text evidence="3">The sequence shown here is derived from an EMBL/GenBank/DDBJ whole genome shotgun (WGS) entry which is preliminary data.</text>
</comment>
<evidence type="ECO:0000313" key="3">
    <source>
        <dbReference type="EMBL" id="GAA0160856.1"/>
    </source>
</evidence>
<dbReference type="InterPro" id="IPR053151">
    <property type="entry name" value="RNase_H-like"/>
</dbReference>
<feature type="domain" description="Reverse transcriptase zinc-binding" evidence="2">
    <location>
        <begin position="2"/>
        <end position="46"/>
    </location>
</feature>
<evidence type="ECO:0008006" key="5">
    <source>
        <dbReference type="Google" id="ProtNLM"/>
    </source>
</evidence>
<dbReference type="EMBL" id="BAABME010004012">
    <property type="protein sequence ID" value="GAA0160856.1"/>
    <property type="molecule type" value="Genomic_DNA"/>
</dbReference>
<dbReference type="InterPro" id="IPR044730">
    <property type="entry name" value="RNase_H-like_dom_plant"/>
</dbReference>
<dbReference type="Proteomes" id="UP001454036">
    <property type="component" value="Unassembled WGS sequence"/>
</dbReference>
<gene>
    <name evidence="3" type="ORF">LIER_17313</name>
</gene>
<dbReference type="PANTHER" id="PTHR47723">
    <property type="entry name" value="OS05G0353850 PROTEIN"/>
    <property type="match status" value="1"/>
</dbReference>